<dbReference type="PROSITE" id="PS50809">
    <property type="entry name" value="DM_2"/>
    <property type="match status" value="1"/>
</dbReference>
<dbReference type="InterPro" id="IPR026607">
    <property type="entry name" value="DMRT"/>
</dbReference>
<dbReference type="GO" id="GO:0000978">
    <property type="term" value="F:RNA polymerase II cis-regulatory region sequence-specific DNA binding"/>
    <property type="evidence" value="ECO:0007669"/>
    <property type="project" value="TreeGrafter"/>
</dbReference>
<dbReference type="PANTHER" id="PTHR12322">
    <property type="entry name" value="DOUBLESEX AND MAB-3 RELATED TRANSCRIPTION FACTOR DMRT"/>
    <property type="match status" value="1"/>
</dbReference>
<feature type="region of interest" description="Disordered" evidence="6">
    <location>
        <begin position="93"/>
        <end position="199"/>
    </location>
</feature>
<keyword evidence="2 5" id="KW-0862">Zinc</keyword>
<comment type="subcellular location">
    <subcellularLocation>
        <location evidence="5">Nucleus</location>
    </subcellularLocation>
</comment>
<evidence type="ECO:0000313" key="8">
    <source>
        <dbReference type="EMBL" id="QDE10513.1"/>
    </source>
</evidence>
<organism evidence="8">
    <name type="scientific">Macrobrachium rosenbergii</name>
    <name type="common">Giant fresh water prawn</name>
    <dbReference type="NCBI Taxonomy" id="79674"/>
    <lineage>
        <taxon>Eukaryota</taxon>
        <taxon>Metazoa</taxon>
        <taxon>Ecdysozoa</taxon>
        <taxon>Arthropoda</taxon>
        <taxon>Crustacea</taxon>
        <taxon>Multicrustacea</taxon>
        <taxon>Malacostraca</taxon>
        <taxon>Eumalacostraca</taxon>
        <taxon>Eucarida</taxon>
        <taxon>Decapoda</taxon>
        <taxon>Pleocyemata</taxon>
        <taxon>Caridea</taxon>
        <taxon>Palaemonoidea</taxon>
        <taxon>Palaemonidae</taxon>
        <taxon>Macrobrachium</taxon>
    </lineage>
</organism>
<keyword evidence="3 5" id="KW-0238">DNA-binding</keyword>
<sequence>MANGTGSTKQQKCDMCRNHGEITSKRAHKNACPYQSCTCALCNLTRKRRDIMRHQQRVRRSQVTSKQHNEAWEYVIQATAELEFLSFKQTQATDDQNATSSSASASPSPDSSSSTSASLSLKLEVMSSNSVTPPTPVVTTSSSSKITASSPVTPEMPPLELLPECSSPRYSPRPSAPPPTVPVPTATSRTSEPLIPPNPVPACISVKDIPVMEGEHAWKNLKRERDESLKWSPKVHTREENLFGHLDFMRGHQTLTGRLEPPVPMEGISFHDTISAVDFGSSHMSPFKGLVL</sequence>
<dbReference type="AlphaFoldDB" id="A0A4Y5WS40"/>
<proteinExistence type="evidence at transcript level"/>
<dbReference type="InterPro" id="IPR001275">
    <property type="entry name" value="DM_DNA-bd"/>
</dbReference>
<name>A0A4Y5WS40_MACRS</name>
<keyword evidence="1 5" id="KW-0479">Metal-binding</keyword>
<evidence type="ECO:0000256" key="2">
    <source>
        <dbReference type="ARBA" id="ARBA00022833"/>
    </source>
</evidence>
<dbReference type="Pfam" id="PF00751">
    <property type="entry name" value="DM"/>
    <property type="match status" value="1"/>
</dbReference>
<dbReference type="GO" id="GO:0005634">
    <property type="term" value="C:nucleus"/>
    <property type="evidence" value="ECO:0007669"/>
    <property type="project" value="UniProtKB-SubCell"/>
</dbReference>
<evidence type="ECO:0000256" key="4">
    <source>
        <dbReference type="ARBA" id="ARBA00023242"/>
    </source>
</evidence>
<evidence type="ECO:0000256" key="1">
    <source>
        <dbReference type="ARBA" id="ARBA00022723"/>
    </source>
</evidence>
<gene>
    <name evidence="8" type="primary">iDmrt1b</name>
</gene>
<dbReference type="InterPro" id="IPR036407">
    <property type="entry name" value="DM_DNA-bd_sf"/>
</dbReference>
<evidence type="ECO:0000256" key="6">
    <source>
        <dbReference type="SAM" id="MobiDB-lite"/>
    </source>
</evidence>
<dbReference type="EMBL" id="MK468650">
    <property type="protein sequence ID" value="QDE10513.1"/>
    <property type="molecule type" value="mRNA"/>
</dbReference>
<evidence type="ECO:0000259" key="7">
    <source>
        <dbReference type="PROSITE" id="PS50809"/>
    </source>
</evidence>
<dbReference type="PANTHER" id="PTHR12322:SF115">
    <property type="entry name" value="PROTEIN CBR-MAB-23"/>
    <property type="match status" value="1"/>
</dbReference>
<dbReference type="SMART" id="SM00301">
    <property type="entry name" value="DM"/>
    <property type="match status" value="1"/>
</dbReference>
<dbReference type="PROSITE" id="PS40000">
    <property type="entry name" value="DM_1"/>
    <property type="match status" value="1"/>
</dbReference>
<dbReference type="GO" id="GO:0007548">
    <property type="term" value="P:sex differentiation"/>
    <property type="evidence" value="ECO:0007669"/>
    <property type="project" value="TreeGrafter"/>
</dbReference>
<protein>
    <submittedName>
        <fullName evidence="8">Doublesex and mab-3 related transcription factor 1b</fullName>
    </submittedName>
</protein>
<evidence type="ECO:0000256" key="5">
    <source>
        <dbReference type="PROSITE-ProRule" id="PRU00070"/>
    </source>
</evidence>
<dbReference type="GO" id="GO:0046872">
    <property type="term" value="F:metal ion binding"/>
    <property type="evidence" value="ECO:0007669"/>
    <property type="project" value="UniProtKB-KW"/>
</dbReference>
<accession>A0A4Y5WS40</accession>
<reference evidence="8" key="1">
    <citation type="journal article" date="2019" name="Gen. Comp. Endocrinol.">
        <title>Screening for Dmrt genes from embryo to mature Macrobrachium rosenbergii prawns.</title>
        <authorList>
            <person name="Abayed F.A.A."/>
            <person name="Manor R."/>
            <person name="Aflalo E.D."/>
            <person name="Sagi A."/>
        </authorList>
    </citation>
    <scope>NUCLEOTIDE SEQUENCE</scope>
</reference>
<dbReference type="SUPFAM" id="SSF82927">
    <property type="entry name" value="Cysteine-rich DNA binding domain, (DM domain)"/>
    <property type="match status" value="1"/>
</dbReference>
<feature type="compositionally biased region" description="Low complexity" evidence="6">
    <location>
        <begin position="98"/>
        <end position="173"/>
    </location>
</feature>
<keyword evidence="4 5" id="KW-0539">Nucleus</keyword>
<reference evidence="8" key="2">
    <citation type="submission" date="2019-01" db="EMBL/GenBank/DDBJ databases">
        <authorList>
            <person name="Amterat Abu Abayed F."/>
            <person name="Manor R."/>
            <person name="Aflalo E.D."/>
            <person name="Sagi A."/>
        </authorList>
    </citation>
    <scope>NUCLEOTIDE SEQUENCE</scope>
</reference>
<dbReference type="GO" id="GO:0000981">
    <property type="term" value="F:DNA-binding transcription factor activity, RNA polymerase II-specific"/>
    <property type="evidence" value="ECO:0007669"/>
    <property type="project" value="TreeGrafter"/>
</dbReference>
<feature type="domain" description="DM" evidence="7">
    <location>
        <begin position="13"/>
        <end position="60"/>
    </location>
</feature>
<dbReference type="Gene3D" id="4.10.1040.10">
    <property type="entry name" value="DM DNA-binding domain"/>
    <property type="match status" value="1"/>
</dbReference>
<evidence type="ECO:0000256" key="3">
    <source>
        <dbReference type="ARBA" id="ARBA00023125"/>
    </source>
</evidence>
<feature type="DNA-binding region" description="DM" evidence="5">
    <location>
        <begin position="13"/>
        <end position="60"/>
    </location>
</feature>